<feature type="region of interest" description="Disordered" evidence="2">
    <location>
        <begin position="500"/>
        <end position="524"/>
    </location>
</feature>
<feature type="compositionally biased region" description="Basic and acidic residues" evidence="2">
    <location>
        <begin position="205"/>
        <end position="224"/>
    </location>
</feature>
<feature type="coiled-coil region" evidence="1">
    <location>
        <begin position="393"/>
        <end position="448"/>
    </location>
</feature>
<dbReference type="Proteomes" id="UP000822688">
    <property type="component" value="Chromosome 4"/>
</dbReference>
<reference evidence="3" key="1">
    <citation type="submission" date="2020-06" db="EMBL/GenBank/DDBJ databases">
        <title>WGS assembly of Ceratodon purpureus strain R40.</title>
        <authorList>
            <person name="Carey S.B."/>
            <person name="Jenkins J."/>
            <person name="Shu S."/>
            <person name="Lovell J.T."/>
            <person name="Sreedasyam A."/>
            <person name="Maumus F."/>
            <person name="Tiley G.P."/>
            <person name="Fernandez-Pozo N."/>
            <person name="Barry K."/>
            <person name="Chen C."/>
            <person name="Wang M."/>
            <person name="Lipzen A."/>
            <person name="Daum C."/>
            <person name="Saski C.A."/>
            <person name="Payton A.C."/>
            <person name="Mcbreen J.C."/>
            <person name="Conrad R.E."/>
            <person name="Kollar L.M."/>
            <person name="Olsson S."/>
            <person name="Huttunen S."/>
            <person name="Landis J.B."/>
            <person name="Wickett N.J."/>
            <person name="Johnson M.G."/>
            <person name="Rensing S.A."/>
            <person name="Grimwood J."/>
            <person name="Schmutz J."/>
            <person name="Mcdaniel S.F."/>
        </authorList>
    </citation>
    <scope>NUCLEOTIDE SEQUENCE</scope>
    <source>
        <strain evidence="3">R40</strain>
    </source>
</reference>
<evidence type="ECO:0000256" key="2">
    <source>
        <dbReference type="SAM" id="MobiDB-lite"/>
    </source>
</evidence>
<name>A0A8T0IEV8_CERPU</name>
<keyword evidence="1" id="KW-0175">Coiled coil</keyword>
<dbReference type="AlphaFoldDB" id="A0A8T0IEV8"/>
<dbReference type="EMBL" id="CM026424">
    <property type="protein sequence ID" value="KAG0581449.1"/>
    <property type="molecule type" value="Genomic_DNA"/>
</dbReference>
<evidence type="ECO:0000313" key="4">
    <source>
        <dbReference type="Proteomes" id="UP000822688"/>
    </source>
</evidence>
<comment type="caution">
    <text evidence="3">The sequence shown here is derived from an EMBL/GenBank/DDBJ whole genome shotgun (WGS) entry which is preliminary data.</text>
</comment>
<feature type="region of interest" description="Disordered" evidence="2">
    <location>
        <begin position="1"/>
        <end position="44"/>
    </location>
</feature>
<feature type="region of interest" description="Disordered" evidence="2">
    <location>
        <begin position="171"/>
        <end position="224"/>
    </location>
</feature>
<evidence type="ECO:0000256" key="1">
    <source>
        <dbReference type="SAM" id="Coils"/>
    </source>
</evidence>
<proteinExistence type="predicted"/>
<feature type="compositionally biased region" description="Basic residues" evidence="2">
    <location>
        <begin position="19"/>
        <end position="33"/>
    </location>
</feature>
<feature type="region of interest" description="Disordered" evidence="2">
    <location>
        <begin position="607"/>
        <end position="709"/>
    </location>
</feature>
<sequence length="709" mass="78733">MRMTKGDGSLELFGEYRRGSNRKPPRPHARRRRCAPEDVRRSSGRLTTFQKLDREMEMFVKAQKAGRLQGGGKDCGLMQVSEEDSSVRGVRHGVKWKCGWMFEQDSLYWETVRRQDVSGGEEKDPWRRAQGGKSDAVKEKGLKVEQENVSTCDSSSALECDGALRHHCSTDHESVSSGMELHLRRRTHASRRSRRDAELNGQKSFTDHEENAGEEGDKNSHLRTEKGWPAVLKAKCVVLQMEKELADQKLQQQCAEMAQAAEMAHCLRASVQTILETAKRGTVSAPCTPGRLHFPEESPCIKQRIQRLQTVNVQRDLEEQAKSFQNRIDNLRLKSQVRSGDSFFRSKEVISKTPLSSTSTTTQVLTSDGEDWAQVQEVLKQLRGKTGSLQFNCENWEKRAIFAEAKAASLQIEEEKWRLEAQKSEEKVRELERELLQVRATLEEVRNRHALEQSRLLGSGSNHGYTLVLQPIVTNHGSSTGCRCTTSADCESCLTCGGHHRGSASGNHQARVAGDNPGPEVSKEATFENGDEIFAIDEPASDPAANPNELMIPSPDKELSETTSGQGSSRHRNEGVESEGEVSPTPTPNAGAEYSIVHENVKTEVEKSLSQKWFKQRPKSRRPGTQAGCEITVSETRNPNLGNSPIPEKRFGGAGRGSLAGHNGVIRKPGPVSAGSMRVSSPSHLQKRLPLREIKRNSAPNDCTKTECS</sequence>
<gene>
    <name evidence="3" type="ORF">KC19_4G252800</name>
</gene>
<dbReference type="PANTHER" id="PTHR35468">
    <property type="entry name" value="MYOSIN-LIKE PROTEIN"/>
    <property type="match status" value="1"/>
</dbReference>
<feature type="compositionally biased region" description="Polar residues" evidence="2">
    <location>
        <begin position="633"/>
        <end position="643"/>
    </location>
</feature>
<protein>
    <submittedName>
        <fullName evidence="3">Uncharacterized protein</fullName>
    </submittedName>
</protein>
<dbReference type="PANTHER" id="PTHR35468:SF1">
    <property type="entry name" value="MYOSIN-LIKE PROTEIN"/>
    <property type="match status" value="1"/>
</dbReference>
<evidence type="ECO:0000313" key="3">
    <source>
        <dbReference type="EMBL" id="KAG0581449.1"/>
    </source>
</evidence>
<feature type="region of interest" description="Disordered" evidence="2">
    <location>
        <begin position="538"/>
        <end position="592"/>
    </location>
</feature>
<accession>A0A8T0IEV8</accession>
<feature type="compositionally biased region" description="Basic residues" evidence="2">
    <location>
        <begin position="183"/>
        <end position="194"/>
    </location>
</feature>
<organism evidence="3 4">
    <name type="scientific">Ceratodon purpureus</name>
    <name type="common">Fire moss</name>
    <name type="synonym">Dicranum purpureum</name>
    <dbReference type="NCBI Taxonomy" id="3225"/>
    <lineage>
        <taxon>Eukaryota</taxon>
        <taxon>Viridiplantae</taxon>
        <taxon>Streptophyta</taxon>
        <taxon>Embryophyta</taxon>
        <taxon>Bryophyta</taxon>
        <taxon>Bryophytina</taxon>
        <taxon>Bryopsida</taxon>
        <taxon>Dicranidae</taxon>
        <taxon>Pseudoditrichales</taxon>
        <taxon>Ditrichaceae</taxon>
        <taxon>Ceratodon</taxon>
    </lineage>
</organism>
<keyword evidence="4" id="KW-1185">Reference proteome</keyword>